<comment type="similarity">
    <text evidence="5">Belongs to the TRAFAC class myosin-kinesin ATPase superfamily. Kinesin family.</text>
</comment>
<dbReference type="STRING" id="37001.A0A1A9WBL8"/>
<name>A0A1A9WBL8_9MUSC</name>
<evidence type="ECO:0000256" key="4">
    <source>
        <dbReference type="ARBA" id="ARBA00023212"/>
    </source>
</evidence>
<dbReference type="GO" id="GO:0005524">
    <property type="term" value="F:ATP binding"/>
    <property type="evidence" value="ECO:0007669"/>
    <property type="project" value="UniProtKB-KW"/>
</dbReference>
<evidence type="ECO:0000313" key="8">
    <source>
        <dbReference type="Proteomes" id="UP000091820"/>
    </source>
</evidence>
<evidence type="ECO:0000256" key="5">
    <source>
        <dbReference type="PROSITE-ProRule" id="PRU00283"/>
    </source>
</evidence>
<dbReference type="SUPFAM" id="SSF52540">
    <property type="entry name" value="P-loop containing nucleoside triphosphate hydrolases"/>
    <property type="match status" value="1"/>
</dbReference>
<organism evidence="7 8">
    <name type="scientific">Glossina brevipalpis</name>
    <dbReference type="NCBI Taxonomy" id="37001"/>
    <lineage>
        <taxon>Eukaryota</taxon>
        <taxon>Metazoa</taxon>
        <taxon>Ecdysozoa</taxon>
        <taxon>Arthropoda</taxon>
        <taxon>Hexapoda</taxon>
        <taxon>Insecta</taxon>
        <taxon>Pterygota</taxon>
        <taxon>Neoptera</taxon>
        <taxon>Endopterygota</taxon>
        <taxon>Diptera</taxon>
        <taxon>Brachycera</taxon>
        <taxon>Muscomorpha</taxon>
        <taxon>Hippoboscoidea</taxon>
        <taxon>Glossinidae</taxon>
        <taxon>Glossina</taxon>
    </lineage>
</organism>
<keyword evidence="2" id="KW-0547">Nucleotide-binding</keyword>
<sequence>MGNSNRKQHPIDVNAECSRSHAIFQVHIFMKESKTGGKRIVKLSMIDLAGSERAGSTKALGLLAYWRTL</sequence>
<dbReference type="PROSITE" id="PS50067">
    <property type="entry name" value="KINESIN_MOTOR_2"/>
    <property type="match status" value="1"/>
</dbReference>
<dbReference type="AlphaFoldDB" id="A0A1A9WBL8"/>
<dbReference type="PRINTS" id="PR00380">
    <property type="entry name" value="KINESINHEAVY"/>
</dbReference>
<evidence type="ECO:0000313" key="7">
    <source>
        <dbReference type="EnsemblMetazoa" id="GBRI013518-PA"/>
    </source>
</evidence>
<reference evidence="7" key="2">
    <citation type="submission" date="2020-05" db="UniProtKB">
        <authorList>
            <consortium name="EnsemblMetazoa"/>
        </authorList>
    </citation>
    <scope>IDENTIFICATION</scope>
    <source>
        <strain evidence="7">IAEA</strain>
    </source>
</reference>
<evidence type="ECO:0000256" key="3">
    <source>
        <dbReference type="ARBA" id="ARBA00022840"/>
    </source>
</evidence>
<dbReference type="InterPro" id="IPR027640">
    <property type="entry name" value="Kinesin-like_fam"/>
</dbReference>
<feature type="domain" description="Kinesin motor" evidence="6">
    <location>
        <begin position="1"/>
        <end position="69"/>
    </location>
</feature>
<evidence type="ECO:0000256" key="2">
    <source>
        <dbReference type="ARBA" id="ARBA00022741"/>
    </source>
</evidence>
<dbReference type="GO" id="GO:0015630">
    <property type="term" value="C:microtubule cytoskeleton"/>
    <property type="evidence" value="ECO:0007669"/>
    <property type="project" value="UniProtKB-ARBA"/>
</dbReference>
<keyword evidence="8" id="KW-1185">Reference proteome</keyword>
<comment type="caution">
    <text evidence="5">Lacks conserved residue(s) required for the propagation of feature annotation.</text>
</comment>
<dbReference type="InterPro" id="IPR027417">
    <property type="entry name" value="P-loop_NTPase"/>
</dbReference>
<keyword evidence="4" id="KW-0206">Cytoskeleton</keyword>
<dbReference type="Proteomes" id="UP000091820">
    <property type="component" value="Unassembled WGS sequence"/>
</dbReference>
<reference evidence="8" key="1">
    <citation type="submission" date="2014-03" db="EMBL/GenBank/DDBJ databases">
        <authorList>
            <person name="Aksoy S."/>
            <person name="Warren W."/>
            <person name="Wilson R.K."/>
        </authorList>
    </citation>
    <scope>NUCLEOTIDE SEQUENCE [LARGE SCALE GENOMIC DNA]</scope>
    <source>
        <strain evidence="8">IAEA</strain>
    </source>
</reference>
<dbReference type="PANTHER" id="PTHR47968:SF65">
    <property type="entry name" value="KINESIN MOTOR DOMAIN-CONTAINING PROTEIN"/>
    <property type="match status" value="1"/>
</dbReference>
<protein>
    <recommendedName>
        <fullName evidence="6">Kinesin motor domain-containing protein</fullName>
    </recommendedName>
</protein>
<comment type="subcellular location">
    <subcellularLocation>
        <location evidence="1">Cytoplasm</location>
        <location evidence="1">Cytoskeleton</location>
    </subcellularLocation>
</comment>
<dbReference type="Pfam" id="PF00225">
    <property type="entry name" value="Kinesin"/>
    <property type="match status" value="1"/>
</dbReference>
<dbReference type="PANTHER" id="PTHR47968">
    <property type="entry name" value="CENTROMERE PROTEIN E"/>
    <property type="match status" value="1"/>
</dbReference>
<keyword evidence="3" id="KW-0067">ATP-binding</keyword>
<dbReference type="GO" id="GO:0007018">
    <property type="term" value="P:microtubule-based movement"/>
    <property type="evidence" value="ECO:0007669"/>
    <property type="project" value="InterPro"/>
</dbReference>
<keyword evidence="4" id="KW-0963">Cytoplasm</keyword>
<evidence type="ECO:0000259" key="6">
    <source>
        <dbReference type="PROSITE" id="PS50067"/>
    </source>
</evidence>
<dbReference type="GO" id="GO:0008017">
    <property type="term" value="F:microtubule binding"/>
    <property type="evidence" value="ECO:0007669"/>
    <property type="project" value="InterPro"/>
</dbReference>
<dbReference type="Gene3D" id="3.40.850.10">
    <property type="entry name" value="Kinesin motor domain"/>
    <property type="match status" value="1"/>
</dbReference>
<dbReference type="EnsemblMetazoa" id="GBRI013518-RA">
    <property type="protein sequence ID" value="GBRI013518-PA"/>
    <property type="gene ID" value="GBRI013518"/>
</dbReference>
<dbReference type="VEuPathDB" id="VectorBase:GBRI013518"/>
<dbReference type="InterPro" id="IPR001752">
    <property type="entry name" value="Kinesin_motor_dom"/>
</dbReference>
<dbReference type="GO" id="GO:0003777">
    <property type="term" value="F:microtubule motor activity"/>
    <property type="evidence" value="ECO:0007669"/>
    <property type="project" value="InterPro"/>
</dbReference>
<evidence type="ECO:0000256" key="1">
    <source>
        <dbReference type="ARBA" id="ARBA00004245"/>
    </source>
</evidence>
<dbReference type="InterPro" id="IPR036961">
    <property type="entry name" value="Kinesin_motor_dom_sf"/>
</dbReference>
<accession>A0A1A9WBL8</accession>
<proteinExistence type="inferred from homology"/>